<gene>
    <name evidence="2" type="ORF">E2562_031470</name>
</gene>
<feature type="coiled-coil region" evidence="1">
    <location>
        <begin position="76"/>
        <end position="103"/>
    </location>
</feature>
<evidence type="ECO:0000313" key="3">
    <source>
        <dbReference type="Proteomes" id="UP000479710"/>
    </source>
</evidence>
<evidence type="ECO:0000313" key="2">
    <source>
        <dbReference type="EMBL" id="KAF0919777.1"/>
    </source>
</evidence>
<protein>
    <submittedName>
        <fullName evidence="2">Uncharacterized protein</fullName>
    </submittedName>
</protein>
<keyword evidence="1" id="KW-0175">Coiled coil</keyword>
<evidence type="ECO:0000256" key="1">
    <source>
        <dbReference type="SAM" id="Coils"/>
    </source>
</evidence>
<dbReference type="AlphaFoldDB" id="A0A6G1E4X6"/>
<accession>A0A6G1E4X6</accession>
<organism evidence="2 3">
    <name type="scientific">Oryza meyeriana var. granulata</name>
    <dbReference type="NCBI Taxonomy" id="110450"/>
    <lineage>
        <taxon>Eukaryota</taxon>
        <taxon>Viridiplantae</taxon>
        <taxon>Streptophyta</taxon>
        <taxon>Embryophyta</taxon>
        <taxon>Tracheophyta</taxon>
        <taxon>Spermatophyta</taxon>
        <taxon>Magnoliopsida</taxon>
        <taxon>Liliopsida</taxon>
        <taxon>Poales</taxon>
        <taxon>Poaceae</taxon>
        <taxon>BOP clade</taxon>
        <taxon>Oryzoideae</taxon>
        <taxon>Oryzeae</taxon>
        <taxon>Oryzinae</taxon>
        <taxon>Oryza</taxon>
        <taxon>Oryza meyeriana</taxon>
    </lineage>
</organism>
<name>A0A6G1E4X6_9ORYZ</name>
<reference evidence="2 3" key="1">
    <citation type="submission" date="2019-11" db="EMBL/GenBank/DDBJ databases">
        <title>Whole genome sequence of Oryza granulata.</title>
        <authorList>
            <person name="Li W."/>
        </authorList>
    </citation>
    <scope>NUCLEOTIDE SEQUENCE [LARGE SCALE GENOMIC DNA]</scope>
    <source>
        <strain evidence="3">cv. Menghai</strain>
        <tissue evidence="2">Leaf</tissue>
    </source>
</reference>
<keyword evidence="3" id="KW-1185">Reference proteome</keyword>
<sequence length="165" mass="18543">MGVLVEELHETTLAGWAGLKETRSVLAGEEAYLQEGCQQLEALIHAAKAVYDRDVDEVEREHSSMDTECVEAIAAREEATKGLRELEGQREALTILKTRAKGRKVELMCCEAAAIEREEAAVQREGILRTAEARVHESYEDVRRHEEQLMLWDRISAASHDGMSH</sequence>
<comment type="caution">
    <text evidence="2">The sequence shown here is derived from an EMBL/GenBank/DDBJ whole genome shotgun (WGS) entry which is preliminary data.</text>
</comment>
<dbReference type="Proteomes" id="UP000479710">
    <property type="component" value="Unassembled WGS sequence"/>
</dbReference>
<proteinExistence type="predicted"/>
<dbReference type="EMBL" id="SPHZ02000005">
    <property type="protein sequence ID" value="KAF0919777.1"/>
    <property type="molecule type" value="Genomic_DNA"/>
</dbReference>